<gene>
    <name evidence="6" type="ORF">SAMN02746089_02525</name>
</gene>
<evidence type="ECO:0000313" key="7">
    <source>
        <dbReference type="Proteomes" id="UP000184088"/>
    </source>
</evidence>
<feature type="domain" description="DUF3854" evidence="5">
    <location>
        <begin position="247"/>
        <end position="347"/>
    </location>
</feature>
<keyword evidence="2" id="KW-0863">Zinc-finger</keyword>
<evidence type="ECO:0000313" key="6">
    <source>
        <dbReference type="EMBL" id="SHF76887.1"/>
    </source>
</evidence>
<organism evidence="6 7">
    <name type="scientific">Caldanaerobius fijiensis DSM 17918</name>
    <dbReference type="NCBI Taxonomy" id="1121256"/>
    <lineage>
        <taxon>Bacteria</taxon>
        <taxon>Bacillati</taxon>
        <taxon>Bacillota</taxon>
        <taxon>Clostridia</taxon>
        <taxon>Thermoanaerobacterales</taxon>
        <taxon>Thermoanaerobacteraceae</taxon>
        <taxon>Caldanaerobius</taxon>
    </lineage>
</organism>
<dbReference type="GO" id="GO:0003677">
    <property type="term" value="F:DNA binding"/>
    <property type="evidence" value="ECO:0007669"/>
    <property type="project" value="InterPro"/>
</dbReference>
<dbReference type="RefSeq" id="WP_073346013.1">
    <property type="nucleotide sequence ID" value="NZ_FQVH01000043.1"/>
</dbReference>
<dbReference type="Pfam" id="PF01807">
    <property type="entry name" value="Zn_ribbon_DnaG"/>
    <property type="match status" value="1"/>
</dbReference>
<dbReference type="InterPro" id="IPR036977">
    <property type="entry name" value="DNA_primase_Znf_CHC2"/>
</dbReference>
<dbReference type="InterPro" id="IPR050219">
    <property type="entry name" value="DnaG_primase"/>
</dbReference>
<dbReference type="InterPro" id="IPR002694">
    <property type="entry name" value="Znf_CHC2"/>
</dbReference>
<dbReference type="Pfam" id="PF12965">
    <property type="entry name" value="DUF3854"/>
    <property type="match status" value="1"/>
</dbReference>
<dbReference type="Proteomes" id="UP000184088">
    <property type="component" value="Unassembled WGS sequence"/>
</dbReference>
<dbReference type="GO" id="GO:0005737">
    <property type="term" value="C:cytoplasm"/>
    <property type="evidence" value="ECO:0007669"/>
    <property type="project" value="TreeGrafter"/>
</dbReference>
<dbReference type="Gene3D" id="3.40.1360.10">
    <property type="match status" value="1"/>
</dbReference>
<dbReference type="InterPro" id="IPR024385">
    <property type="entry name" value="DUF3854"/>
</dbReference>
<dbReference type="OrthoDB" id="2665710at2"/>
<keyword evidence="1" id="KW-0479">Metal-binding</keyword>
<sequence>MRDFSDSRLSILNVAIKCGIEILKRAGMDEYMARCPFCGDTDNPRYGHLMLNIAKDAYHCVRCGEKGFAIGLYARLHGIDNKQAYRELMEMDDESPKVEIKRVPQNPVASLETRDRVYRAFLSRLKLSKEHLKNLIQRGLSWEVIAYNLYRSAPVYKKERREICRTLVNDGYDLKGVPGFYKDSSGNWTFSGYSGFFIPVRDVQGRIQGLQVRLDNNDEEKKYCWFSSEGKPEGTPAHAWIGVSGGPAKTVLVTEGPLKADVAHYLSRYTFIAVPGVNSIRGIEQVLKELYAERVYIAFDTDKATNVYVKKAEDTLKSLLEKNGFDVRIKDWDRRYKGVDDYLLALKKEKVKKVV</sequence>
<evidence type="ECO:0000256" key="2">
    <source>
        <dbReference type="ARBA" id="ARBA00022771"/>
    </source>
</evidence>
<dbReference type="GO" id="GO:0006269">
    <property type="term" value="P:DNA replication, synthesis of primer"/>
    <property type="evidence" value="ECO:0007669"/>
    <property type="project" value="TreeGrafter"/>
</dbReference>
<accession>A0A1M5ECG3</accession>
<name>A0A1M5ECG3_9THEO</name>
<evidence type="ECO:0000256" key="3">
    <source>
        <dbReference type="ARBA" id="ARBA00022833"/>
    </source>
</evidence>
<dbReference type="PANTHER" id="PTHR30313:SF2">
    <property type="entry name" value="DNA PRIMASE"/>
    <property type="match status" value="1"/>
</dbReference>
<evidence type="ECO:0000259" key="4">
    <source>
        <dbReference type="Pfam" id="PF01807"/>
    </source>
</evidence>
<dbReference type="SUPFAM" id="SSF56731">
    <property type="entry name" value="DNA primase core"/>
    <property type="match status" value="1"/>
</dbReference>
<dbReference type="STRING" id="1121256.SAMN02746089_02525"/>
<keyword evidence="7" id="KW-1185">Reference proteome</keyword>
<proteinExistence type="predicted"/>
<dbReference type="GO" id="GO:0008270">
    <property type="term" value="F:zinc ion binding"/>
    <property type="evidence" value="ECO:0007669"/>
    <property type="project" value="UniProtKB-KW"/>
</dbReference>
<dbReference type="SUPFAM" id="SSF57783">
    <property type="entry name" value="Zinc beta-ribbon"/>
    <property type="match status" value="1"/>
</dbReference>
<evidence type="ECO:0000259" key="5">
    <source>
        <dbReference type="Pfam" id="PF12965"/>
    </source>
</evidence>
<dbReference type="GO" id="GO:0003899">
    <property type="term" value="F:DNA-directed RNA polymerase activity"/>
    <property type="evidence" value="ECO:0007669"/>
    <property type="project" value="InterPro"/>
</dbReference>
<evidence type="ECO:0000256" key="1">
    <source>
        <dbReference type="ARBA" id="ARBA00022723"/>
    </source>
</evidence>
<feature type="domain" description="Zinc finger CHC2-type" evidence="4">
    <location>
        <begin position="23"/>
        <end position="91"/>
    </location>
</feature>
<keyword evidence="3" id="KW-0862">Zinc</keyword>
<dbReference type="EMBL" id="FQVH01000043">
    <property type="protein sequence ID" value="SHF76887.1"/>
    <property type="molecule type" value="Genomic_DNA"/>
</dbReference>
<reference evidence="6 7" key="1">
    <citation type="submission" date="2016-11" db="EMBL/GenBank/DDBJ databases">
        <authorList>
            <person name="Jaros S."/>
            <person name="Januszkiewicz K."/>
            <person name="Wedrychowicz H."/>
        </authorList>
    </citation>
    <scope>NUCLEOTIDE SEQUENCE [LARGE SCALE GENOMIC DNA]</scope>
    <source>
        <strain evidence="6 7">DSM 17918</strain>
    </source>
</reference>
<dbReference type="PANTHER" id="PTHR30313">
    <property type="entry name" value="DNA PRIMASE"/>
    <property type="match status" value="1"/>
</dbReference>
<dbReference type="AlphaFoldDB" id="A0A1M5ECG3"/>
<dbReference type="Gene3D" id="3.90.580.10">
    <property type="entry name" value="Zinc finger, CHC2-type domain"/>
    <property type="match status" value="1"/>
</dbReference>
<protein>
    <submittedName>
        <fullName evidence="6">CHC2 zinc finger</fullName>
    </submittedName>
</protein>